<dbReference type="EMBL" id="JACBZF010000003">
    <property type="protein sequence ID" value="NYH95605.1"/>
    <property type="molecule type" value="Genomic_DNA"/>
</dbReference>
<evidence type="ECO:0000256" key="1">
    <source>
        <dbReference type="ARBA" id="ARBA00001936"/>
    </source>
</evidence>
<dbReference type="Proteomes" id="UP000522081">
    <property type="component" value="Unassembled WGS sequence"/>
</dbReference>
<evidence type="ECO:0000256" key="2">
    <source>
        <dbReference type="ARBA" id="ARBA00001946"/>
    </source>
</evidence>
<accession>A0A7Y9XW78</accession>
<dbReference type="GO" id="GO:0046872">
    <property type="term" value="F:metal ion binding"/>
    <property type="evidence" value="ECO:0007669"/>
    <property type="project" value="UniProtKB-KW"/>
</dbReference>
<sequence>MKVWILYKDCAAGLKPEAYEINRFIEIGGRKGHEIEVFRPEQFELLVTADSARSVMVDAAVAPLPDVLLPRMGAGTTYFALSVIRQLERLRVPTFNTSLSIETVRDKLYTHQLLSRAKLPIPKTMLAKFPIDVSLVERALGFPVVVKTLSGSQGSGVFLCETRQNFEDLMELVRATQSNANLIFQEFIADSRGRDIRMLVIGGRVVAAMERQATNGSFKANFSIGGEVKPFKPDRDAEWLALESARLLGLDIAGIDLLFDGDGYKICEANSSPGFEGIESCCEANIAAEILDFVSFRL</sequence>
<gene>
    <name evidence="12" type="ORF">FHS75_001934</name>
</gene>
<dbReference type="InterPro" id="IPR013815">
    <property type="entry name" value="ATP_grasp_subdomain_1"/>
</dbReference>
<evidence type="ECO:0000313" key="12">
    <source>
        <dbReference type="EMBL" id="NYH95605.1"/>
    </source>
</evidence>
<reference evidence="12 13" key="1">
    <citation type="submission" date="2020-07" db="EMBL/GenBank/DDBJ databases">
        <title>Genomic Encyclopedia of Type Strains, Phase IV (KMG-IV): sequencing the most valuable type-strain genomes for metagenomic binning, comparative biology and taxonomic classification.</title>
        <authorList>
            <person name="Goeker M."/>
        </authorList>
    </citation>
    <scope>NUCLEOTIDE SEQUENCE [LARGE SCALE GENOMIC DNA]</scope>
    <source>
        <strain evidence="12 13">DSM 29043</strain>
    </source>
</reference>
<dbReference type="AlphaFoldDB" id="A0A7Y9XW78"/>
<dbReference type="GO" id="GO:0006412">
    <property type="term" value="P:translation"/>
    <property type="evidence" value="ECO:0007669"/>
    <property type="project" value="UniProtKB-KW"/>
</dbReference>
<dbReference type="NCBIfam" id="TIGR00768">
    <property type="entry name" value="rimK_fam"/>
    <property type="match status" value="1"/>
</dbReference>
<evidence type="ECO:0000256" key="6">
    <source>
        <dbReference type="ARBA" id="ARBA00022840"/>
    </source>
</evidence>
<evidence type="ECO:0000259" key="11">
    <source>
        <dbReference type="PROSITE" id="PS50975"/>
    </source>
</evidence>
<keyword evidence="8" id="KW-0648">Protein biosynthesis</keyword>
<keyword evidence="5 10" id="KW-0547">Nucleotide-binding</keyword>
<dbReference type="InterPro" id="IPR011761">
    <property type="entry name" value="ATP-grasp"/>
</dbReference>
<evidence type="ECO:0000256" key="7">
    <source>
        <dbReference type="ARBA" id="ARBA00022842"/>
    </source>
</evidence>
<evidence type="ECO:0000256" key="9">
    <source>
        <dbReference type="ARBA" id="ARBA00023211"/>
    </source>
</evidence>
<keyword evidence="13" id="KW-1185">Reference proteome</keyword>
<dbReference type="InterPro" id="IPR013651">
    <property type="entry name" value="ATP-grasp_RimK-type"/>
</dbReference>
<dbReference type="Pfam" id="PF08443">
    <property type="entry name" value="RimK"/>
    <property type="match status" value="1"/>
</dbReference>
<comment type="cofactor">
    <cofactor evidence="2">
        <name>Mg(2+)</name>
        <dbReference type="ChEBI" id="CHEBI:18420"/>
    </cofactor>
</comment>
<protein>
    <submittedName>
        <fullName evidence="12">Gamma-F420-2:alpha-L-glutamate ligase</fullName>
        <ecNumber evidence="12">6.3.2.32</ecNumber>
    </submittedName>
</protein>
<dbReference type="RefSeq" id="WP_179407520.1">
    <property type="nucleotide sequence ID" value="NZ_BMGF01000003.1"/>
</dbReference>
<dbReference type="PANTHER" id="PTHR21621">
    <property type="entry name" value="RIBOSOMAL PROTEIN S6 MODIFICATION PROTEIN"/>
    <property type="match status" value="1"/>
</dbReference>
<dbReference type="PANTHER" id="PTHR21621:SF2">
    <property type="entry name" value="COENZYME GAMMA-F420-2:ALPHA-L-GLUTAMATE LIGASE"/>
    <property type="match status" value="1"/>
</dbReference>
<keyword evidence="7" id="KW-0460">Magnesium</keyword>
<dbReference type="GO" id="GO:0005524">
    <property type="term" value="F:ATP binding"/>
    <property type="evidence" value="ECO:0007669"/>
    <property type="project" value="UniProtKB-UniRule"/>
</dbReference>
<dbReference type="SUPFAM" id="SSF56059">
    <property type="entry name" value="Glutathione synthetase ATP-binding domain-like"/>
    <property type="match status" value="1"/>
</dbReference>
<dbReference type="EC" id="6.3.2.32" evidence="12"/>
<organism evidence="12 13">
    <name type="scientific">Novosphingobium marinum</name>
    <dbReference type="NCBI Taxonomy" id="1514948"/>
    <lineage>
        <taxon>Bacteria</taxon>
        <taxon>Pseudomonadati</taxon>
        <taxon>Pseudomonadota</taxon>
        <taxon>Alphaproteobacteria</taxon>
        <taxon>Sphingomonadales</taxon>
        <taxon>Sphingomonadaceae</taxon>
        <taxon>Novosphingobium</taxon>
    </lineage>
</organism>
<dbReference type="Gene3D" id="3.30.470.20">
    <property type="entry name" value="ATP-grasp fold, B domain"/>
    <property type="match status" value="1"/>
</dbReference>
<dbReference type="FunFam" id="3.30.470.20:FF:000058">
    <property type="entry name" value="Alpha-aminoadipate--LysW ligase LysX protein"/>
    <property type="match status" value="1"/>
</dbReference>
<dbReference type="GO" id="GO:0043774">
    <property type="term" value="F:coenzyme F420-2 alpha-glutamyl ligase activity"/>
    <property type="evidence" value="ECO:0007669"/>
    <property type="project" value="UniProtKB-EC"/>
</dbReference>
<comment type="caution">
    <text evidence="12">The sequence shown here is derived from an EMBL/GenBank/DDBJ whole genome shotgun (WGS) entry which is preliminary data.</text>
</comment>
<evidence type="ECO:0000256" key="8">
    <source>
        <dbReference type="ARBA" id="ARBA00022917"/>
    </source>
</evidence>
<keyword evidence="6 10" id="KW-0067">ATP-binding</keyword>
<proteinExistence type="predicted"/>
<evidence type="ECO:0000256" key="3">
    <source>
        <dbReference type="ARBA" id="ARBA00022598"/>
    </source>
</evidence>
<evidence type="ECO:0000256" key="5">
    <source>
        <dbReference type="ARBA" id="ARBA00022741"/>
    </source>
</evidence>
<feature type="domain" description="ATP-grasp" evidence="11">
    <location>
        <begin position="111"/>
        <end position="295"/>
    </location>
</feature>
<dbReference type="InterPro" id="IPR041107">
    <property type="entry name" value="Rimk_N"/>
</dbReference>
<dbReference type="Pfam" id="PF18030">
    <property type="entry name" value="Rimk_N"/>
    <property type="match status" value="1"/>
</dbReference>
<evidence type="ECO:0000256" key="10">
    <source>
        <dbReference type="PROSITE-ProRule" id="PRU00409"/>
    </source>
</evidence>
<dbReference type="Gene3D" id="3.30.1490.20">
    <property type="entry name" value="ATP-grasp fold, A domain"/>
    <property type="match status" value="1"/>
</dbReference>
<keyword evidence="4" id="KW-0479">Metal-binding</keyword>
<name>A0A7Y9XW78_9SPHN</name>
<dbReference type="InterPro" id="IPR004666">
    <property type="entry name" value="Rp_bS6_RimK/Lys_biosynth_LsyX"/>
</dbReference>
<keyword evidence="3 12" id="KW-0436">Ligase</keyword>
<comment type="cofactor">
    <cofactor evidence="1">
        <name>Mn(2+)</name>
        <dbReference type="ChEBI" id="CHEBI:29035"/>
    </cofactor>
</comment>
<evidence type="ECO:0000256" key="4">
    <source>
        <dbReference type="ARBA" id="ARBA00022723"/>
    </source>
</evidence>
<dbReference type="Gene3D" id="3.40.50.20">
    <property type="match status" value="1"/>
</dbReference>
<evidence type="ECO:0000313" key="13">
    <source>
        <dbReference type="Proteomes" id="UP000522081"/>
    </source>
</evidence>
<dbReference type="PROSITE" id="PS50975">
    <property type="entry name" value="ATP_GRASP"/>
    <property type="match status" value="1"/>
</dbReference>
<keyword evidence="9" id="KW-0464">Manganese</keyword>
<dbReference type="GO" id="GO:0005737">
    <property type="term" value="C:cytoplasm"/>
    <property type="evidence" value="ECO:0007669"/>
    <property type="project" value="TreeGrafter"/>
</dbReference>